<keyword evidence="3" id="KW-0479">Metal-binding</keyword>
<dbReference type="InterPro" id="IPR008250">
    <property type="entry name" value="ATPase_P-typ_transduc_dom_A_sf"/>
</dbReference>
<evidence type="ECO:0000313" key="14">
    <source>
        <dbReference type="EMBL" id="RZU53450.1"/>
    </source>
</evidence>
<dbReference type="SFLD" id="SFLDS00003">
    <property type="entry name" value="Haloacid_Dehalogenase"/>
    <property type="match status" value="1"/>
</dbReference>
<dbReference type="InterPro" id="IPR001757">
    <property type="entry name" value="P_typ_ATPase"/>
</dbReference>
<dbReference type="PROSITE" id="PS00154">
    <property type="entry name" value="ATPASE_E1_E2"/>
    <property type="match status" value="1"/>
</dbReference>
<accession>A0A4Q7ZQQ7</accession>
<protein>
    <submittedName>
        <fullName evidence="14">Cation-transporting ATPase I</fullName>
    </submittedName>
</protein>
<dbReference type="SFLD" id="SFLDG00002">
    <property type="entry name" value="C1.7:_P-type_atpase_like"/>
    <property type="match status" value="1"/>
</dbReference>
<dbReference type="InterPro" id="IPR023214">
    <property type="entry name" value="HAD_sf"/>
</dbReference>
<evidence type="ECO:0000256" key="5">
    <source>
        <dbReference type="ARBA" id="ARBA00022840"/>
    </source>
</evidence>
<evidence type="ECO:0000256" key="4">
    <source>
        <dbReference type="ARBA" id="ARBA00022741"/>
    </source>
</evidence>
<dbReference type="Pfam" id="PF00122">
    <property type="entry name" value="E1-E2_ATPase"/>
    <property type="match status" value="1"/>
</dbReference>
<dbReference type="Gene3D" id="3.40.50.1000">
    <property type="entry name" value="HAD superfamily/HAD-like"/>
    <property type="match status" value="3"/>
</dbReference>
<comment type="catalytic activity">
    <reaction evidence="10">
        <text>ATP + H2O = ADP + phosphate + H(+)</text>
        <dbReference type="Rhea" id="RHEA:13065"/>
        <dbReference type="ChEBI" id="CHEBI:15377"/>
        <dbReference type="ChEBI" id="CHEBI:15378"/>
        <dbReference type="ChEBI" id="CHEBI:30616"/>
        <dbReference type="ChEBI" id="CHEBI:43474"/>
        <dbReference type="ChEBI" id="CHEBI:456216"/>
    </reaction>
</comment>
<dbReference type="PANTHER" id="PTHR24093">
    <property type="entry name" value="CATION TRANSPORTING ATPASE"/>
    <property type="match status" value="1"/>
</dbReference>
<evidence type="ECO:0000256" key="6">
    <source>
        <dbReference type="ARBA" id="ARBA00022842"/>
    </source>
</evidence>
<keyword evidence="15" id="KW-1185">Reference proteome</keyword>
<dbReference type="GO" id="GO:0005524">
    <property type="term" value="F:ATP binding"/>
    <property type="evidence" value="ECO:0007669"/>
    <property type="project" value="UniProtKB-KW"/>
</dbReference>
<evidence type="ECO:0000259" key="13">
    <source>
        <dbReference type="Pfam" id="PF00689"/>
    </source>
</evidence>
<dbReference type="GO" id="GO:0046872">
    <property type="term" value="F:metal ion binding"/>
    <property type="evidence" value="ECO:0007669"/>
    <property type="project" value="UniProtKB-KW"/>
</dbReference>
<dbReference type="InterPro" id="IPR036412">
    <property type="entry name" value="HAD-like_sf"/>
</dbReference>
<evidence type="ECO:0000256" key="9">
    <source>
        <dbReference type="ARBA" id="ARBA00023136"/>
    </source>
</evidence>
<sequence length="1453" mass="148193">MQTATPIVAPSTHSPGINQETAGPTPVRASTPPVWARPGRVHIGVPGVNNATAVKYAAHMATAARGLPGVRWAAVNAPLGRVIVDFDPHVTSASEVIGAVNGADHFQRSGSADASYPGDVRPGVQAAGSLAGLVLGGATGLLGRALRIPALPGETMAAVHAVDVVPGLRPWLERRLGARTVDLGLNAATALVSAVAQAPLTPLAEAAVRAMQVGEALAGQRVWQRREPRLCADAVTAAADPVEVATRPAPLPDGPVQRHVRRMSRLVPAAAAAAAWGGLRRAAQAVTVGAPRAATAGHEAYAAQVGRLLAERDVVVRDPAALRRLDRIDTVVIDAALLLTDRWKVVDVGVVGGADQAAVRARVADMLEVTRPRETVHRGRWRLGPPTAVSVSAPDTVTAARRAGARTLVLTREDQVVAVATLEPELHPLAEQVVQAARTAGRLMVAGKSSGLGDRLGVETVPGGSRMAASVRELQAAGAGVLLVAGRNDAALAAADCGIGVATAGKRPPWGAHLLAGGELADVWLALQATALARRSDERSVRLALLGTATGALFSVAGPAGGAGRRAGVPVSLAALAAVGAAVWSVSGLARLAVPVPLDTTAWHALPVAELWRLLHTSAAGLSSADADARRSGVPGVDGSDATEDGLLAATVAELDTPLTAPLTAGAGISAATGAVSDAGLVGGVLAANALLGGVQRLAASRALRRLLRTTALRIRVRRDGAEAEIDADQLAPGDVIVVAPGDAVPADCRLIEVSGLEMDESALTGESLPVAKQTAPSTATEVAERTSMIYAGTTVAAGTGAAVVVATGPATEAGRGAHSATGQQPAAGVEVRLQKLTAASVPVAVGAAGILLAAGALRGRLGRSLGEAVALAVAAVPEGLPFVATVAQLAAARRLSRRNVLVRNPRTMEALGRVDVVCFDKTGTLTEGRISLRRISDGHDDQDCADLTGHHRDVLAAGLRATPAPEPGQHLPHPTDRAVADAGDRCAVTITDGAPGWRMRRELPFEPGRGFHAVLGDDANGRRISVKGAPETVLPRCLRRCDEHGERPLTDDDRAGLDGHVEHLARQGYRVLAVAERSASDAGHLDDERVDRLTFLGLLALADPVRPTAAAAVRQLRAAGVDIAMLTGDHPSTAAAIAAELGILNGHRPVTGAEIDACTDDELTKLVAEATVFARTSPAHKVTLVRALRRAGRVVAVTGDGANDAPAIRLAEVGIALGDRGTTAAREAADIVITDDRVETIVDTVIEGRALWTAVRDSVALLIGGNLGEIAFTLISALVSPRPPLGARQLLLINLVTDLLPALALAARPPRNISANELLHAGPDTAVGKDLNRDIAVRAAATTIAATGGWLAARATGTHGRASTVALASLVGAQLAQTALAGRGDPLVLAAAAGSALALASLIQLPPTSIFFGCRPLGPVAWTIVLAASAAGGVLGRLGNRLTTDHEQKLSV</sequence>
<dbReference type="Gene3D" id="3.30.70.100">
    <property type="match status" value="1"/>
</dbReference>
<dbReference type="InterPro" id="IPR023298">
    <property type="entry name" value="ATPase_P-typ_TM_dom_sf"/>
</dbReference>
<keyword evidence="6" id="KW-0460">Magnesium</keyword>
<dbReference type="InterPro" id="IPR006068">
    <property type="entry name" value="ATPase_P-typ_cation-transptr_C"/>
</dbReference>
<evidence type="ECO:0000256" key="11">
    <source>
        <dbReference type="SAM" id="MobiDB-lite"/>
    </source>
</evidence>
<evidence type="ECO:0000256" key="7">
    <source>
        <dbReference type="ARBA" id="ARBA00022967"/>
    </source>
</evidence>
<dbReference type="SUPFAM" id="SSF56784">
    <property type="entry name" value="HAD-like"/>
    <property type="match status" value="1"/>
</dbReference>
<gene>
    <name evidence="14" type="ORF">EV385_5377</name>
</gene>
<dbReference type="Gene3D" id="1.20.1110.10">
    <property type="entry name" value="Calcium-transporting ATPase, transmembrane domain"/>
    <property type="match status" value="2"/>
</dbReference>
<evidence type="ECO:0000313" key="15">
    <source>
        <dbReference type="Proteomes" id="UP000292564"/>
    </source>
</evidence>
<evidence type="ECO:0000256" key="8">
    <source>
        <dbReference type="ARBA" id="ARBA00022989"/>
    </source>
</evidence>
<keyword evidence="2" id="KW-0812">Transmembrane</keyword>
<dbReference type="Pfam" id="PF00702">
    <property type="entry name" value="Hydrolase"/>
    <property type="match status" value="1"/>
</dbReference>
<keyword evidence="5" id="KW-0067">ATP-binding</keyword>
<evidence type="ECO:0000256" key="1">
    <source>
        <dbReference type="ARBA" id="ARBA00004651"/>
    </source>
</evidence>
<evidence type="ECO:0000259" key="12">
    <source>
        <dbReference type="Pfam" id="PF00122"/>
    </source>
</evidence>
<dbReference type="Pfam" id="PF00689">
    <property type="entry name" value="Cation_ATPase_C"/>
    <property type="match status" value="1"/>
</dbReference>
<name>A0A4Q7ZQQ7_9ACTN</name>
<dbReference type="GO" id="GO:0005886">
    <property type="term" value="C:plasma membrane"/>
    <property type="evidence" value="ECO:0007669"/>
    <property type="project" value="UniProtKB-SubCell"/>
</dbReference>
<evidence type="ECO:0000256" key="3">
    <source>
        <dbReference type="ARBA" id="ARBA00022723"/>
    </source>
</evidence>
<keyword evidence="7" id="KW-1278">Translocase</keyword>
<evidence type="ECO:0000256" key="2">
    <source>
        <dbReference type="ARBA" id="ARBA00022692"/>
    </source>
</evidence>
<dbReference type="SFLD" id="SFLDF00027">
    <property type="entry name" value="p-type_atpase"/>
    <property type="match status" value="1"/>
</dbReference>
<dbReference type="InterPro" id="IPR044492">
    <property type="entry name" value="P_typ_ATPase_HD_dom"/>
</dbReference>
<dbReference type="SUPFAM" id="SSF81653">
    <property type="entry name" value="Calcium ATPase, transduction domain A"/>
    <property type="match status" value="1"/>
</dbReference>
<feature type="domain" description="P-type ATPase A" evidence="12">
    <location>
        <begin position="714"/>
        <end position="819"/>
    </location>
</feature>
<organism evidence="14 15">
    <name type="scientific">Krasilnikovia cinnamomea</name>
    <dbReference type="NCBI Taxonomy" id="349313"/>
    <lineage>
        <taxon>Bacteria</taxon>
        <taxon>Bacillati</taxon>
        <taxon>Actinomycetota</taxon>
        <taxon>Actinomycetes</taxon>
        <taxon>Micromonosporales</taxon>
        <taxon>Micromonosporaceae</taxon>
        <taxon>Krasilnikovia</taxon>
    </lineage>
</organism>
<comment type="subcellular location">
    <subcellularLocation>
        <location evidence="1">Cell membrane</location>
        <topology evidence="1">Multi-pass membrane protein</topology>
    </subcellularLocation>
</comment>
<keyword evidence="9" id="KW-0472">Membrane</keyword>
<feature type="domain" description="Cation-transporting P-type ATPase C-terminal" evidence="13">
    <location>
        <begin position="1285"/>
        <end position="1435"/>
    </location>
</feature>
<dbReference type="PRINTS" id="PR00120">
    <property type="entry name" value="HATPASE"/>
</dbReference>
<dbReference type="InterPro" id="IPR018303">
    <property type="entry name" value="ATPase_P-typ_P_site"/>
</dbReference>
<dbReference type="InterPro" id="IPR023299">
    <property type="entry name" value="ATPase_P-typ_cyto_dom_N"/>
</dbReference>
<dbReference type="NCBIfam" id="TIGR01494">
    <property type="entry name" value="ATPase_P-type"/>
    <property type="match status" value="2"/>
</dbReference>
<comment type="caution">
    <text evidence="14">The sequence shown here is derived from an EMBL/GenBank/DDBJ whole genome shotgun (WGS) entry which is preliminary data.</text>
</comment>
<dbReference type="Gene3D" id="2.70.150.10">
    <property type="entry name" value="Calcium-transporting ATPase, cytoplasmic transduction domain A"/>
    <property type="match status" value="1"/>
</dbReference>
<dbReference type="GO" id="GO:0005388">
    <property type="term" value="F:P-type calcium transporter activity"/>
    <property type="evidence" value="ECO:0007669"/>
    <property type="project" value="TreeGrafter"/>
</dbReference>
<feature type="region of interest" description="Disordered" evidence="11">
    <location>
        <begin position="1"/>
        <end position="31"/>
    </location>
</feature>
<dbReference type="PRINTS" id="PR00119">
    <property type="entry name" value="CATATPASE"/>
</dbReference>
<dbReference type="EMBL" id="SHKY01000001">
    <property type="protein sequence ID" value="RZU53450.1"/>
    <property type="molecule type" value="Genomic_DNA"/>
</dbReference>
<dbReference type="SUPFAM" id="SSF81665">
    <property type="entry name" value="Calcium ATPase, transmembrane domain M"/>
    <property type="match status" value="1"/>
</dbReference>
<dbReference type="Proteomes" id="UP000292564">
    <property type="component" value="Unassembled WGS sequence"/>
</dbReference>
<evidence type="ECO:0000256" key="10">
    <source>
        <dbReference type="ARBA" id="ARBA00049360"/>
    </source>
</evidence>
<keyword evidence="4" id="KW-0547">Nucleotide-binding</keyword>
<dbReference type="InterPro" id="IPR059000">
    <property type="entry name" value="ATPase_P-type_domA"/>
</dbReference>
<keyword evidence="8" id="KW-1133">Transmembrane helix</keyword>
<dbReference type="GO" id="GO:0016887">
    <property type="term" value="F:ATP hydrolysis activity"/>
    <property type="evidence" value="ECO:0007669"/>
    <property type="project" value="InterPro"/>
</dbReference>
<proteinExistence type="predicted"/>
<reference evidence="14 15" key="1">
    <citation type="submission" date="2019-02" db="EMBL/GenBank/DDBJ databases">
        <title>Sequencing the genomes of 1000 actinobacteria strains.</title>
        <authorList>
            <person name="Klenk H.-P."/>
        </authorList>
    </citation>
    <scope>NUCLEOTIDE SEQUENCE [LARGE SCALE GENOMIC DNA]</scope>
    <source>
        <strain evidence="14 15">DSM 45162</strain>
    </source>
</reference>
<feature type="compositionally biased region" description="Polar residues" evidence="11">
    <location>
        <begin position="1"/>
        <end position="22"/>
    </location>
</feature>
<dbReference type="PANTHER" id="PTHR24093:SF513">
    <property type="entry name" value="CATION-TRANSPORTING ATPASE I-RELATED"/>
    <property type="match status" value="1"/>
</dbReference>
<dbReference type="Gene3D" id="3.40.1110.10">
    <property type="entry name" value="Calcium-transporting ATPase, cytoplasmic domain N"/>
    <property type="match status" value="2"/>
</dbReference>